<evidence type="ECO:0000256" key="1">
    <source>
        <dbReference type="SAM" id="Phobius"/>
    </source>
</evidence>
<keyword evidence="4" id="KW-1185">Reference proteome</keyword>
<dbReference type="Proteomes" id="UP001500067">
    <property type="component" value="Unassembled WGS sequence"/>
</dbReference>
<dbReference type="SUPFAM" id="SSF56112">
    <property type="entry name" value="Protein kinase-like (PK-like)"/>
    <property type="match status" value="1"/>
</dbReference>
<protein>
    <submittedName>
        <fullName evidence="3">Protein kinase YegI</fullName>
    </submittedName>
</protein>
<dbReference type="EMBL" id="BAABFA010000018">
    <property type="protein sequence ID" value="GAA4467787.1"/>
    <property type="molecule type" value="Genomic_DNA"/>
</dbReference>
<dbReference type="GO" id="GO:0016301">
    <property type="term" value="F:kinase activity"/>
    <property type="evidence" value="ECO:0007669"/>
    <property type="project" value="UniProtKB-KW"/>
</dbReference>
<dbReference type="RefSeq" id="WP_345083550.1">
    <property type="nucleotide sequence ID" value="NZ_BAABFA010000018.1"/>
</dbReference>
<accession>A0ABP8NLF6</accession>
<keyword evidence="1" id="KW-1133">Transmembrane helix</keyword>
<dbReference type="InterPro" id="IPR051681">
    <property type="entry name" value="Ser/Thr_Kinases-Pseudokinases"/>
</dbReference>
<keyword evidence="1" id="KW-0472">Membrane</keyword>
<comment type="caution">
    <text evidence="3">The sequence shown here is derived from an EMBL/GenBank/DDBJ whole genome shotgun (WGS) entry which is preliminary data.</text>
</comment>
<feature type="transmembrane region" description="Helical" evidence="1">
    <location>
        <begin position="386"/>
        <end position="418"/>
    </location>
</feature>
<gene>
    <name evidence="3" type="primary">yegI</name>
    <name evidence="3" type="ORF">GCM10023093_24160</name>
</gene>
<dbReference type="PROSITE" id="PS50011">
    <property type="entry name" value="PROTEIN_KINASE_DOM"/>
    <property type="match status" value="1"/>
</dbReference>
<name>A0ABP8NLF6_9BACT</name>
<evidence type="ECO:0000259" key="2">
    <source>
        <dbReference type="PROSITE" id="PS50011"/>
    </source>
</evidence>
<feature type="domain" description="Protein kinase" evidence="2">
    <location>
        <begin position="11"/>
        <end position="293"/>
    </location>
</feature>
<evidence type="ECO:0000313" key="3">
    <source>
        <dbReference type="EMBL" id="GAA4467787.1"/>
    </source>
</evidence>
<evidence type="ECO:0000313" key="4">
    <source>
        <dbReference type="Proteomes" id="UP001500067"/>
    </source>
</evidence>
<dbReference type="Gene3D" id="1.10.510.10">
    <property type="entry name" value="Transferase(Phosphotransferase) domain 1"/>
    <property type="match status" value="1"/>
</dbReference>
<sequence>MIWHGRNNEQYVTTRELGKGGEGSVYELQSHHGLVLKHYNEPPSPDRIAKLELMVSMRTPAIEAYAAWPVDIVHNDTDAVCGFVMKKLTGYIPLHHVFSPMDRKKMFPDKGYNFLVHVARNVATAFHKLHEAGLVVGDVNEGNILVSASGMVAFIDCDSFQVKGPHRYYFCEVGIPRYTPPELLRKKTFENVVRTPHTDNFSMAVLIFQLLFLGRHPFAGKNRTAGDIDEETAIRQGQFAYSLTNTKKKLTPPPASFAITALPQDVSDLFHHAFEAEERPTAADWVKALAALLVDMTTCGVSKLHSYPAALQECPWCAFRKEMGIMYFLDDSYVQANAALGNIEHFINGFKPQRPELRKWVFKGPMPKITPAPLPPQVLRAKKLRIWVSIGIAVTGLVMGFLHPAITVTFLLIAFYVYTRSGWVNTLAQQQKTMARNHADLTARLRNTIRDYEQPADMVAYNKGLDTLEQLIHQFRRLPDELMRRTKLHEEQLYNEQLDDYLRRFDIESHSIPSIGPERKRALYSSGIRNASHISLLATTKVPGIGPAYVQKMLDWRRQMATGFVYIPDNYRLGIARQTAADEVNTLKQKLEQRIRTEYQSLNFLKLNINNRMSALEKQLDILYIKVHQAQADLEVFKKVAA</sequence>
<dbReference type="PANTHER" id="PTHR44329">
    <property type="entry name" value="SERINE/THREONINE-PROTEIN KINASE TNNI3K-RELATED"/>
    <property type="match status" value="1"/>
</dbReference>
<keyword evidence="1" id="KW-0812">Transmembrane</keyword>
<keyword evidence="3" id="KW-0418">Kinase</keyword>
<dbReference type="InterPro" id="IPR011009">
    <property type="entry name" value="Kinase-like_dom_sf"/>
</dbReference>
<dbReference type="InterPro" id="IPR000719">
    <property type="entry name" value="Prot_kinase_dom"/>
</dbReference>
<keyword evidence="3" id="KW-0808">Transferase</keyword>
<reference evidence="4" key="1">
    <citation type="journal article" date="2019" name="Int. J. Syst. Evol. Microbiol.">
        <title>The Global Catalogue of Microorganisms (GCM) 10K type strain sequencing project: providing services to taxonomists for standard genome sequencing and annotation.</title>
        <authorList>
            <consortium name="The Broad Institute Genomics Platform"/>
            <consortium name="The Broad Institute Genome Sequencing Center for Infectious Disease"/>
            <person name="Wu L."/>
            <person name="Ma J."/>
        </authorList>
    </citation>
    <scope>NUCLEOTIDE SEQUENCE [LARGE SCALE GENOMIC DNA]</scope>
    <source>
        <strain evidence="4">JCM 32105</strain>
    </source>
</reference>
<dbReference type="Pfam" id="PF00069">
    <property type="entry name" value="Pkinase"/>
    <property type="match status" value="1"/>
</dbReference>
<dbReference type="SMART" id="SM00220">
    <property type="entry name" value="S_TKc"/>
    <property type="match status" value="1"/>
</dbReference>
<organism evidence="3 4">
    <name type="scientific">Nemorincola caseinilytica</name>
    <dbReference type="NCBI Taxonomy" id="2054315"/>
    <lineage>
        <taxon>Bacteria</taxon>
        <taxon>Pseudomonadati</taxon>
        <taxon>Bacteroidota</taxon>
        <taxon>Chitinophagia</taxon>
        <taxon>Chitinophagales</taxon>
        <taxon>Chitinophagaceae</taxon>
        <taxon>Nemorincola</taxon>
    </lineage>
</organism>
<proteinExistence type="predicted"/>